<dbReference type="EMBL" id="QNGE01001988">
    <property type="protein sequence ID" value="KAA3676429.1"/>
    <property type="molecule type" value="Genomic_DNA"/>
</dbReference>
<dbReference type="Proteomes" id="UP000324629">
    <property type="component" value="Unassembled WGS sequence"/>
</dbReference>
<dbReference type="SMART" id="SM00338">
    <property type="entry name" value="BRLZ"/>
    <property type="match status" value="1"/>
</dbReference>
<evidence type="ECO:0000259" key="8">
    <source>
        <dbReference type="PROSITE" id="PS50217"/>
    </source>
</evidence>
<protein>
    <submittedName>
        <fullName evidence="9">Cyclic AMP-responsive element-binding protein 3</fullName>
    </submittedName>
</protein>
<dbReference type="CDD" id="cd14689">
    <property type="entry name" value="bZIP_CREB3"/>
    <property type="match status" value="1"/>
</dbReference>
<comment type="subcellular location">
    <subcellularLocation>
        <location evidence="1">Nucleus</location>
    </subcellularLocation>
</comment>
<evidence type="ECO:0000256" key="5">
    <source>
        <dbReference type="ARBA" id="ARBA00023242"/>
    </source>
</evidence>
<organism evidence="9 10">
    <name type="scientific">Paragonimus westermani</name>
    <dbReference type="NCBI Taxonomy" id="34504"/>
    <lineage>
        <taxon>Eukaryota</taxon>
        <taxon>Metazoa</taxon>
        <taxon>Spiralia</taxon>
        <taxon>Lophotrochozoa</taxon>
        <taxon>Platyhelminthes</taxon>
        <taxon>Trematoda</taxon>
        <taxon>Digenea</taxon>
        <taxon>Plagiorchiida</taxon>
        <taxon>Troglotremata</taxon>
        <taxon>Troglotrematidae</taxon>
        <taxon>Paragonimus</taxon>
    </lineage>
</organism>
<dbReference type="PANTHER" id="PTHR46004:SF3">
    <property type="entry name" value="CYCLIC AMP RESPONSE ELEMENT-BINDING PROTEIN A"/>
    <property type="match status" value="1"/>
</dbReference>
<evidence type="ECO:0000256" key="7">
    <source>
        <dbReference type="SAM" id="MobiDB-lite"/>
    </source>
</evidence>
<dbReference type="PANTHER" id="PTHR46004">
    <property type="entry name" value="CYCLIC AMP RESPONSE ELEMENT-BINDING PROTEIN A"/>
    <property type="match status" value="1"/>
</dbReference>
<keyword evidence="3" id="KW-0238">DNA-binding</keyword>
<dbReference type="SUPFAM" id="SSF57959">
    <property type="entry name" value="Leucine zipper domain"/>
    <property type="match status" value="1"/>
</dbReference>
<reference evidence="9 10" key="1">
    <citation type="journal article" date="2019" name="Gigascience">
        <title>Whole-genome sequence of the oriental lung fluke Paragonimus westermani.</title>
        <authorList>
            <person name="Oey H."/>
            <person name="Zakrzewski M."/>
            <person name="Narain K."/>
            <person name="Devi K.R."/>
            <person name="Agatsuma T."/>
            <person name="Nawaratna S."/>
            <person name="Gobert G.N."/>
            <person name="Jones M.K."/>
            <person name="Ragan M.A."/>
            <person name="McManus D.P."/>
            <person name="Krause L."/>
        </authorList>
    </citation>
    <scope>NUCLEOTIDE SEQUENCE [LARGE SCALE GENOMIC DNA]</scope>
    <source>
        <strain evidence="9 10">IND2009</strain>
    </source>
</reference>
<proteinExistence type="predicted"/>
<dbReference type="Gene3D" id="1.20.5.170">
    <property type="match status" value="1"/>
</dbReference>
<keyword evidence="4" id="KW-0804">Transcription</keyword>
<keyword evidence="5" id="KW-0539">Nucleus</keyword>
<accession>A0A5J4NM13</accession>
<evidence type="ECO:0000313" key="9">
    <source>
        <dbReference type="EMBL" id="KAA3676429.1"/>
    </source>
</evidence>
<evidence type="ECO:0000256" key="6">
    <source>
        <dbReference type="SAM" id="Coils"/>
    </source>
</evidence>
<dbReference type="GO" id="GO:0005634">
    <property type="term" value="C:nucleus"/>
    <property type="evidence" value="ECO:0007669"/>
    <property type="project" value="UniProtKB-SubCell"/>
</dbReference>
<feature type="coiled-coil region" evidence="6">
    <location>
        <begin position="315"/>
        <end position="349"/>
    </location>
</feature>
<feature type="region of interest" description="Disordered" evidence="7">
    <location>
        <begin position="453"/>
        <end position="493"/>
    </location>
</feature>
<dbReference type="PROSITE" id="PS50217">
    <property type="entry name" value="BZIP"/>
    <property type="match status" value="1"/>
</dbReference>
<dbReference type="GO" id="GO:0035497">
    <property type="term" value="F:cAMP response element binding"/>
    <property type="evidence" value="ECO:0007669"/>
    <property type="project" value="TreeGrafter"/>
</dbReference>
<dbReference type="AlphaFoldDB" id="A0A5J4NM13"/>
<evidence type="ECO:0000256" key="2">
    <source>
        <dbReference type="ARBA" id="ARBA00023015"/>
    </source>
</evidence>
<evidence type="ECO:0000256" key="1">
    <source>
        <dbReference type="ARBA" id="ARBA00004123"/>
    </source>
</evidence>
<dbReference type="Pfam" id="PF00170">
    <property type="entry name" value="bZIP_1"/>
    <property type="match status" value="1"/>
</dbReference>
<keyword evidence="10" id="KW-1185">Reference proteome</keyword>
<feature type="domain" description="BZIP" evidence="8">
    <location>
        <begin position="290"/>
        <end position="353"/>
    </location>
</feature>
<evidence type="ECO:0000256" key="4">
    <source>
        <dbReference type="ARBA" id="ARBA00023163"/>
    </source>
</evidence>
<dbReference type="InterPro" id="IPR046347">
    <property type="entry name" value="bZIP_sf"/>
</dbReference>
<dbReference type="PROSITE" id="PS00036">
    <property type="entry name" value="BZIP_BASIC"/>
    <property type="match status" value="1"/>
</dbReference>
<sequence>MSSTLYDSPLCCLSVVSQFARFQRMSSNSNVIMDSYHPLCSNFSPLIGFETLMTVNSCSDKASETSGSGYCSDLSPNISVLDHQEVVETDLPDPSTKEDILSEQDTLVNLKCSTSWEATDLFSFEVETYDIPQSLIGQSYGLPSDFDWLGELGTTDGPVELDDINLTPTRCFENKLGTCEDSKDNSMLADLIFAPQSGCSLKSGNSVEHRKHGLFISPQMPNPFQKTKTEDDSFSVSAVTRQESFLHNEDLACGKPGERLYLSVEERKMLLSMGVRLPARFPLNRGEERALRTVRRKIRNKLSAQASRVKRQEYMSNLERCMEVSNKENEKLRRQIAQLEDDKRDLMSHVRRLRSYVARLLNREDRRTPLPLFVRPKKDPKFSKTASQAAAGGTSLLIVTFVILAWTALVPVPSGNSTKTDVTRANGVFSFFPGRSRTLLESKSTEATAYEEVARAEQSRHSNALGQKPGPSGSTEDPNGEQADTFLNLSAGSGNQSKFERLMVKEGLRNSLPSDDDFSRSDPLYATHITLAATLEL</sequence>
<name>A0A5J4NM13_9TREM</name>
<keyword evidence="6" id="KW-0175">Coiled coil</keyword>
<evidence type="ECO:0000256" key="3">
    <source>
        <dbReference type="ARBA" id="ARBA00023125"/>
    </source>
</evidence>
<comment type="caution">
    <text evidence="9">The sequence shown here is derived from an EMBL/GenBank/DDBJ whole genome shotgun (WGS) entry which is preliminary data.</text>
</comment>
<keyword evidence="2" id="KW-0805">Transcription regulation</keyword>
<dbReference type="GO" id="GO:0000981">
    <property type="term" value="F:DNA-binding transcription factor activity, RNA polymerase II-specific"/>
    <property type="evidence" value="ECO:0007669"/>
    <property type="project" value="TreeGrafter"/>
</dbReference>
<evidence type="ECO:0000313" key="10">
    <source>
        <dbReference type="Proteomes" id="UP000324629"/>
    </source>
</evidence>
<dbReference type="InterPro" id="IPR004827">
    <property type="entry name" value="bZIP"/>
</dbReference>
<gene>
    <name evidence="9" type="ORF">DEA37_0008613</name>
</gene>